<reference evidence="2" key="1">
    <citation type="journal article" date="2008" name="Nature">
        <title>The amphioxus genome and the evolution of the chordate karyotype.</title>
        <authorList>
            <consortium name="US DOE Joint Genome Institute (JGI-PGF)"/>
            <person name="Putnam N.H."/>
            <person name="Butts T."/>
            <person name="Ferrier D.E.K."/>
            <person name="Furlong R.F."/>
            <person name="Hellsten U."/>
            <person name="Kawashima T."/>
            <person name="Robinson-Rechavi M."/>
            <person name="Shoguchi E."/>
            <person name="Terry A."/>
            <person name="Yu J.-K."/>
            <person name="Benito-Gutierrez E.L."/>
            <person name="Dubchak I."/>
            <person name="Garcia-Fernandez J."/>
            <person name="Gibson-Brown J.J."/>
            <person name="Grigoriev I.V."/>
            <person name="Horton A.C."/>
            <person name="de Jong P.J."/>
            <person name="Jurka J."/>
            <person name="Kapitonov V.V."/>
            <person name="Kohara Y."/>
            <person name="Kuroki Y."/>
            <person name="Lindquist E."/>
            <person name="Lucas S."/>
            <person name="Osoegawa K."/>
            <person name="Pennacchio L.A."/>
            <person name="Salamov A.A."/>
            <person name="Satou Y."/>
            <person name="Sauka-Spengler T."/>
            <person name="Schmutz J."/>
            <person name="Shin-I T."/>
            <person name="Toyoda A."/>
            <person name="Bronner-Fraser M."/>
            <person name="Fujiyama A."/>
            <person name="Holland L.Z."/>
            <person name="Holland P.W.H."/>
            <person name="Satoh N."/>
            <person name="Rokhsar D.S."/>
        </authorList>
    </citation>
    <scope>NUCLEOTIDE SEQUENCE [LARGE SCALE GENOMIC DNA]</scope>
    <source>
        <strain evidence="2">S238N-H82</strain>
        <tissue evidence="2">Testes</tissue>
    </source>
</reference>
<keyword evidence="1" id="KW-0472">Membrane</keyword>
<feature type="transmembrane region" description="Helical" evidence="1">
    <location>
        <begin position="130"/>
        <end position="149"/>
    </location>
</feature>
<dbReference type="EMBL" id="GG666685">
    <property type="protein sequence ID" value="EEN43681.1"/>
    <property type="molecule type" value="Genomic_DNA"/>
</dbReference>
<evidence type="ECO:0000256" key="1">
    <source>
        <dbReference type="SAM" id="Phobius"/>
    </source>
</evidence>
<accession>C3ZUT6</accession>
<dbReference type="InParanoid" id="C3ZUT6"/>
<name>C3ZUT6_BRAFL</name>
<dbReference type="AlphaFoldDB" id="C3ZUT6"/>
<protein>
    <submittedName>
        <fullName evidence="2">Uncharacterized protein</fullName>
    </submittedName>
</protein>
<feature type="transmembrane region" description="Helical" evidence="1">
    <location>
        <begin position="170"/>
        <end position="189"/>
    </location>
</feature>
<evidence type="ECO:0000313" key="2">
    <source>
        <dbReference type="EMBL" id="EEN43681.1"/>
    </source>
</evidence>
<gene>
    <name evidence="2" type="ORF">BRAFLDRAFT_92714</name>
</gene>
<feature type="transmembrane region" description="Helical" evidence="1">
    <location>
        <begin position="55"/>
        <end position="75"/>
    </location>
</feature>
<organism>
    <name type="scientific">Branchiostoma floridae</name>
    <name type="common">Florida lancelet</name>
    <name type="synonym">Amphioxus</name>
    <dbReference type="NCBI Taxonomy" id="7739"/>
    <lineage>
        <taxon>Eukaryota</taxon>
        <taxon>Metazoa</taxon>
        <taxon>Chordata</taxon>
        <taxon>Cephalochordata</taxon>
        <taxon>Leptocardii</taxon>
        <taxon>Amphioxiformes</taxon>
        <taxon>Branchiostomatidae</taxon>
        <taxon>Branchiostoma</taxon>
    </lineage>
</organism>
<sequence length="215" mass="24287">MESLLCGPPYTTHQSNHSLFGQQGDSTFGQRWNSTIPRPDSSLRDLECLVDGLNLLPHLVVLPLAIILVAFIGHCRNHDYTRLQIRLWVLFPGHSVRWLTILALLFVTMSEKICAEEALDRLTNVYEREKVFLLISPLLLKLIIIYVTMETAKQAEASILLQERYMVSPWEFLQNGFVLLVLLLVVSVLRTGAQATSLAISYNVGQMLKKGLQAI</sequence>
<keyword evidence="1" id="KW-1133">Transmembrane helix</keyword>
<keyword evidence="1" id="KW-0812">Transmembrane</keyword>
<proteinExistence type="predicted"/>